<evidence type="ECO:0000313" key="9">
    <source>
        <dbReference type="EMBL" id="GAA2118585.1"/>
    </source>
</evidence>
<dbReference type="CDD" id="cd02573">
    <property type="entry name" value="PseudoU_synth_EcTruB"/>
    <property type="match status" value="1"/>
</dbReference>
<comment type="caution">
    <text evidence="9">The sequence shown here is derived from an EMBL/GenBank/DDBJ whole genome shotgun (WGS) entry which is preliminary data.</text>
</comment>
<evidence type="ECO:0000256" key="3">
    <source>
        <dbReference type="ARBA" id="ARBA00022694"/>
    </source>
</evidence>
<evidence type="ECO:0000259" key="7">
    <source>
        <dbReference type="Pfam" id="PF09142"/>
    </source>
</evidence>
<dbReference type="HAMAP" id="MF_01080">
    <property type="entry name" value="TruB_bact"/>
    <property type="match status" value="1"/>
</dbReference>
<dbReference type="RefSeq" id="WP_344224768.1">
    <property type="nucleotide sequence ID" value="NZ_BAAAQA010000018.1"/>
</dbReference>
<name>A0ABN2XY84_9MICC</name>
<comment type="function">
    <text evidence="5">Responsible for synthesis of pseudouridine from uracil-55 in the psi GC loop of transfer RNAs.</text>
</comment>
<evidence type="ECO:0000259" key="6">
    <source>
        <dbReference type="Pfam" id="PF01509"/>
    </source>
</evidence>
<accession>A0ABN2XY84</accession>
<evidence type="ECO:0000259" key="8">
    <source>
        <dbReference type="Pfam" id="PF16198"/>
    </source>
</evidence>
<dbReference type="InterPro" id="IPR015225">
    <property type="entry name" value="tRNA_psdUridine_synth_fam2_C"/>
</dbReference>
<dbReference type="Gene3D" id="2.30.130.10">
    <property type="entry name" value="PUA domain"/>
    <property type="match status" value="1"/>
</dbReference>
<feature type="domain" description="Pseudouridine synthase II N-terminal" evidence="6">
    <location>
        <begin position="39"/>
        <end position="194"/>
    </location>
</feature>
<dbReference type="Pfam" id="PF09142">
    <property type="entry name" value="TruB_C"/>
    <property type="match status" value="1"/>
</dbReference>
<protein>
    <recommendedName>
        <fullName evidence="5">tRNA pseudouridine synthase B</fullName>
        <ecNumber evidence="5">5.4.99.25</ecNumber>
    </recommendedName>
    <alternativeName>
        <fullName evidence="5">tRNA pseudouridine(55) synthase</fullName>
        <shortName evidence="5">Psi55 synthase</shortName>
    </alternativeName>
    <alternativeName>
        <fullName evidence="5">tRNA pseudouridylate synthase</fullName>
    </alternativeName>
    <alternativeName>
        <fullName evidence="5">tRNA-uridine isomerase</fullName>
    </alternativeName>
</protein>
<feature type="active site" description="Nucleophile" evidence="5">
    <location>
        <position position="54"/>
    </location>
</feature>
<reference evidence="9 10" key="1">
    <citation type="journal article" date="2019" name="Int. J. Syst. Evol. Microbiol.">
        <title>The Global Catalogue of Microorganisms (GCM) 10K type strain sequencing project: providing services to taxonomists for standard genome sequencing and annotation.</title>
        <authorList>
            <consortium name="The Broad Institute Genomics Platform"/>
            <consortium name="The Broad Institute Genome Sequencing Center for Infectious Disease"/>
            <person name="Wu L."/>
            <person name="Ma J."/>
        </authorList>
    </citation>
    <scope>NUCLEOTIDE SEQUENCE [LARGE SCALE GENOMIC DNA]</scope>
    <source>
        <strain evidence="9 10">JCM 15914</strain>
    </source>
</reference>
<evidence type="ECO:0000313" key="10">
    <source>
        <dbReference type="Proteomes" id="UP001500166"/>
    </source>
</evidence>
<dbReference type="EC" id="5.4.99.25" evidence="5"/>
<dbReference type="Proteomes" id="UP001500166">
    <property type="component" value="Unassembled WGS sequence"/>
</dbReference>
<dbReference type="SUPFAM" id="SSF88697">
    <property type="entry name" value="PUA domain-like"/>
    <property type="match status" value="1"/>
</dbReference>
<dbReference type="PANTHER" id="PTHR13767:SF2">
    <property type="entry name" value="PSEUDOURIDYLATE SYNTHASE TRUB1"/>
    <property type="match status" value="1"/>
</dbReference>
<comment type="similarity">
    <text evidence="2 5">Belongs to the pseudouridine synthase TruB family. Type 1 subfamily.</text>
</comment>
<feature type="domain" description="tRNA pseudouridylate synthase B C-terminal" evidence="8">
    <location>
        <begin position="195"/>
        <end position="238"/>
    </location>
</feature>
<evidence type="ECO:0000256" key="2">
    <source>
        <dbReference type="ARBA" id="ARBA00005642"/>
    </source>
</evidence>
<gene>
    <name evidence="5 9" type="primary">truB</name>
    <name evidence="9" type="ORF">GCM10009824_18900</name>
</gene>
<comment type="catalytic activity">
    <reaction evidence="1 5">
        <text>uridine(55) in tRNA = pseudouridine(55) in tRNA</text>
        <dbReference type="Rhea" id="RHEA:42532"/>
        <dbReference type="Rhea" id="RHEA-COMP:10101"/>
        <dbReference type="Rhea" id="RHEA-COMP:10102"/>
        <dbReference type="ChEBI" id="CHEBI:65314"/>
        <dbReference type="ChEBI" id="CHEBI:65315"/>
        <dbReference type="EC" id="5.4.99.25"/>
    </reaction>
</comment>
<dbReference type="Pfam" id="PF01509">
    <property type="entry name" value="TruB_N"/>
    <property type="match status" value="1"/>
</dbReference>
<dbReference type="Pfam" id="PF16198">
    <property type="entry name" value="TruB_C_2"/>
    <property type="match status" value="1"/>
</dbReference>
<dbReference type="InterPro" id="IPR015947">
    <property type="entry name" value="PUA-like_sf"/>
</dbReference>
<keyword evidence="4 5" id="KW-0413">Isomerase</keyword>
<organism evidence="9 10">
    <name type="scientific">Kocuria atrinae</name>
    <dbReference type="NCBI Taxonomy" id="592377"/>
    <lineage>
        <taxon>Bacteria</taxon>
        <taxon>Bacillati</taxon>
        <taxon>Actinomycetota</taxon>
        <taxon>Actinomycetes</taxon>
        <taxon>Micrococcales</taxon>
        <taxon>Micrococcaceae</taxon>
        <taxon>Kocuria</taxon>
    </lineage>
</organism>
<dbReference type="InterPro" id="IPR036974">
    <property type="entry name" value="PUA_sf"/>
</dbReference>
<dbReference type="InterPro" id="IPR014780">
    <property type="entry name" value="tRNA_psdUridine_synth_TruB"/>
</dbReference>
<keyword evidence="10" id="KW-1185">Reference proteome</keyword>
<dbReference type="InterPro" id="IPR002501">
    <property type="entry name" value="PsdUridine_synth_N"/>
</dbReference>
<feature type="domain" description="tRNA pseudouridine synthase II TruB subfamily 2 C-terminal" evidence="7">
    <location>
        <begin position="256"/>
        <end position="309"/>
    </location>
</feature>
<dbReference type="PANTHER" id="PTHR13767">
    <property type="entry name" value="TRNA-PSEUDOURIDINE SYNTHASE"/>
    <property type="match status" value="1"/>
</dbReference>
<evidence type="ECO:0000256" key="5">
    <source>
        <dbReference type="HAMAP-Rule" id="MF_01080"/>
    </source>
</evidence>
<dbReference type="InterPro" id="IPR032819">
    <property type="entry name" value="TruB_C"/>
</dbReference>
<dbReference type="Gene3D" id="3.30.2350.10">
    <property type="entry name" value="Pseudouridine synthase"/>
    <property type="match status" value="1"/>
</dbReference>
<sequence length="345" mass="36190">MNERPHVPSPAPSLPRTAGFVIVDKPLGWTSHDVVARMRRLAGTRKVGHAGTLDPTASGVLVLGVEKATKLLTWVTGTSKTYEAAIRLGAATVTDDAEGETTERADTAALEAVSEADIHREIAALTGEIQQVPSSVSAIKVDGKRSYARVRGGEDVKLAARPVTIHEFTVHEISRDDTGIDVKATVSCSSGTYIRALARDIGRALGVGGHLTGLRRTRVGSFTLEQAHTLEDLTQAVSDGGTVDTLEMDRAAALLFPVRRLDAGEATDLSHGRRISAHPDDVVAGTELPVACFAPDGTLVALAENRGSASKRYAASVLGITAGETFASDAAGASESCLPAEQEKR</sequence>
<dbReference type="SUPFAM" id="SSF55120">
    <property type="entry name" value="Pseudouridine synthase"/>
    <property type="match status" value="1"/>
</dbReference>
<evidence type="ECO:0000256" key="1">
    <source>
        <dbReference type="ARBA" id="ARBA00000385"/>
    </source>
</evidence>
<evidence type="ECO:0000256" key="4">
    <source>
        <dbReference type="ARBA" id="ARBA00023235"/>
    </source>
</evidence>
<dbReference type="NCBIfam" id="TIGR00431">
    <property type="entry name" value="TruB"/>
    <property type="match status" value="1"/>
</dbReference>
<dbReference type="InterPro" id="IPR020103">
    <property type="entry name" value="PsdUridine_synth_cat_dom_sf"/>
</dbReference>
<proteinExistence type="inferred from homology"/>
<dbReference type="EMBL" id="BAAAQA010000018">
    <property type="protein sequence ID" value="GAA2118585.1"/>
    <property type="molecule type" value="Genomic_DNA"/>
</dbReference>
<keyword evidence="3 5" id="KW-0819">tRNA processing</keyword>